<dbReference type="Proteomes" id="UP000439965">
    <property type="component" value="Unassembled WGS sequence"/>
</dbReference>
<dbReference type="EMBL" id="JASUBT010000009">
    <property type="protein sequence ID" value="MDL4936622.1"/>
    <property type="molecule type" value="Genomic_DNA"/>
</dbReference>
<evidence type="ECO:0000313" key="2">
    <source>
        <dbReference type="EMBL" id="MBA0973724.1"/>
    </source>
</evidence>
<dbReference type="GeneID" id="93224314"/>
<reference evidence="6 10" key="3">
    <citation type="submission" date="2020-03" db="EMBL/GenBank/DDBJ databases">
        <title>Characterization of ganglioside-mimicking enterococci.</title>
        <authorList>
            <person name="Patry R.T."/>
            <person name="Nothaft H."/>
            <person name="Bridger R."/>
            <person name="Shajahan A."/>
            <person name="Huynh S."/>
            <person name="Sanchez S."/>
            <person name="Azadi P."/>
            <person name="Cooper K."/>
            <person name="Miller W.G."/>
            <person name="Parker C.T."/>
            <person name="Wells L."/>
            <person name="Szymanski C.M."/>
        </authorList>
    </citation>
    <scope>NUCLEOTIDE SEQUENCE [LARGE SCALE GENOMIC DNA]</scope>
    <source>
        <strain evidence="6 10">EGM181</strain>
    </source>
</reference>
<dbReference type="EMBL" id="WVTI01000007">
    <property type="protein sequence ID" value="MXS26223.1"/>
    <property type="molecule type" value="Genomic_DNA"/>
</dbReference>
<evidence type="ECO:0000313" key="9">
    <source>
        <dbReference type="Proteomes" id="UP000439965"/>
    </source>
</evidence>
<feature type="transmembrane region" description="Helical" evidence="1">
    <location>
        <begin position="34"/>
        <end position="56"/>
    </location>
</feature>
<evidence type="ECO:0000313" key="6">
    <source>
        <dbReference type="EMBL" id="QOG27543.1"/>
    </source>
</evidence>
<dbReference type="EMBL" id="JABXJK010000075">
    <property type="protein sequence ID" value="MBA0973724.1"/>
    <property type="molecule type" value="Genomic_DNA"/>
</dbReference>
<dbReference type="Proteomes" id="UP000571857">
    <property type="component" value="Unassembled WGS sequence"/>
</dbReference>
<name>A0A1V8YYI4_ENTGA</name>
<evidence type="ECO:0000313" key="10">
    <source>
        <dbReference type="Proteomes" id="UP000516696"/>
    </source>
</evidence>
<dbReference type="RefSeq" id="WP_003126552.1">
    <property type="nucleotide sequence ID" value="NZ_BSYC01000001.1"/>
</dbReference>
<reference evidence="7 8" key="1">
    <citation type="submission" date="2018-06" db="EMBL/GenBank/DDBJ databases">
        <authorList>
            <consortium name="Pathogen Informatics"/>
            <person name="Doyle S."/>
        </authorList>
    </citation>
    <scope>NUCLEOTIDE SEQUENCE [LARGE SCALE GENOMIC DNA]</scope>
    <source>
        <strain evidence="7 8">NCTC12360</strain>
    </source>
</reference>
<evidence type="ECO:0000313" key="4">
    <source>
        <dbReference type="EMBL" id="MDT2690347.1"/>
    </source>
</evidence>
<reference evidence="5 9" key="2">
    <citation type="submission" date="2019-04" db="EMBL/GenBank/DDBJ databases">
        <title>Step-wise assembly of the neonatal virome modulated by breast feeding.</title>
        <authorList>
            <person name="Liang G."/>
            <person name="Bushman F."/>
        </authorList>
    </citation>
    <scope>NUCLEOTIDE SEQUENCE [LARGE SCALE GENOMIC DNA]</scope>
    <source>
        <strain evidence="5 9">E3404</strain>
    </source>
</reference>
<dbReference type="EMBL" id="CP050485">
    <property type="protein sequence ID" value="QOG27543.1"/>
    <property type="molecule type" value="Genomic_DNA"/>
</dbReference>
<dbReference type="OrthoDB" id="2193994at2"/>
<evidence type="ECO:0000256" key="1">
    <source>
        <dbReference type="SAM" id="Phobius"/>
    </source>
</evidence>
<reference evidence="2 11" key="4">
    <citation type="submission" date="2020-06" db="EMBL/GenBank/DDBJ databases">
        <title>Crossreactivity between MHC class I-restricted antigens from cancer cells and an enterococcal bacteriophage.</title>
        <authorList>
            <person name="Fluckiger A."/>
            <person name="Daillere R."/>
            <person name="Sassi M."/>
            <person name="Cattoir V."/>
            <person name="Kroemer G."/>
            <person name="Zitvogel L."/>
        </authorList>
    </citation>
    <scope>NUCLEOTIDE SEQUENCE [LARGE SCALE GENOMIC DNA]</scope>
    <source>
        <strain evidence="2 11">EG4</strain>
    </source>
</reference>
<protein>
    <submittedName>
        <fullName evidence="5">Uncharacterized protein</fullName>
    </submittedName>
</protein>
<reference evidence="4" key="5">
    <citation type="submission" date="2023-03" db="EMBL/GenBank/DDBJ databases">
        <authorList>
            <person name="Shen W."/>
            <person name="Cai J."/>
        </authorList>
    </citation>
    <scope>NUCLEOTIDE SEQUENCE</scope>
    <source>
        <strain evidence="4">K69-2</strain>
    </source>
</reference>
<accession>A0A1V8YYI4</accession>
<dbReference type="Proteomes" id="UP000516696">
    <property type="component" value="Chromosome"/>
</dbReference>
<evidence type="ECO:0000313" key="11">
    <source>
        <dbReference type="Proteomes" id="UP000571857"/>
    </source>
</evidence>
<gene>
    <name evidence="6" type="ORF">EGM181_09900</name>
    <name evidence="5" type="ORF">GTI89_09145</name>
    <name evidence="2" type="ORF">HWH42_14220</name>
    <name evidence="7" type="ORF">NCTC12360_00674</name>
    <name evidence="4" type="ORF">P7E30_09050</name>
    <name evidence="3" type="ORF">QRX88_12915</name>
</gene>
<organism evidence="5 9">
    <name type="scientific">Enterococcus gallinarum</name>
    <dbReference type="NCBI Taxonomy" id="1353"/>
    <lineage>
        <taxon>Bacteria</taxon>
        <taxon>Bacillati</taxon>
        <taxon>Bacillota</taxon>
        <taxon>Bacilli</taxon>
        <taxon>Lactobacillales</taxon>
        <taxon>Enterococcaceae</taxon>
        <taxon>Enterococcus</taxon>
    </lineage>
</organism>
<evidence type="ECO:0000313" key="7">
    <source>
        <dbReference type="EMBL" id="STD82253.1"/>
    </source>
</evidence>
<dbReference type="EMBL" id="UFYW01000001">
    <property type="protein sequence ID" value="STD82253.1"/>
    <property type="molecule type" value="Genomic_DNA"/>
</dbReference>
<evidence type="ECO:0000313" key="12">
    <source>
        <dbReference type="Proteomes" id="UP001241571"/>
    </source>
</evidence>
<keyword evidence="8" id="KW-1185">Reference proteome</keyword>
<keyword evidence="1" id="KW-1133">Transmembrane helix</keyword>
<evidence type="ECO:0000313" key="3">
    <source>
        <dbReference type="EMBL" id="MDL4936622.1"/>
    </source>
</evidence>
<dbReference type="Proteomes" id="UP000254807">
    <property type="component" value="Unassembled WGS sequence"/>
</dbReference>
<dbReference type="Proteomes" id="UP001241571">
    <property type="component" value="Unassembled WGS sequence"/>
</dbReference>
<evidence type="ECO:0000313" key="5">
    <source>
        <dbReference type="EMBL" id="MXS26223.1"/>
    </source>
</evidence>
<proteinExistence type="predicted"/>
<dbReference type="Proteomes" id="UP001183682">
    <property type="component" value="Unassembled WGS sequence"/>
</dbReference>
<dbReference type="AlphaFoldDB" id="A0A1V8YYI4"/>
<feature type="transmembrane region" description="Helical" evidence="1">
    <location>
        <begin position="7"/>
        <end position="28"/>
    </location>
</feature>
<evidence type="ECO:0000313" key="8">
    <source>
        <dbReference type="Proteomes" id="UP000254807"/>
    </source>
</evidence>
<keyword evidence="1" id="KW-0812">Transmembrane</keyword>
<reference evidence="3 12" key="6">
    <citation type="submission" date="2023-06" db="EMBL/GenBank/DDBJ databases">
        <title>Acute promotion of culturable opportunistic pathogens and persistent increase of antibiotic resistance following antibiotic exposure in mouse gut microbiota.</title>
        <authorList>
            <person name="Li L."/>
            <person name="Wang B."/>
            <person name="Sun Y."/>
            <person name="Wang M."/>
            <person name="Xu H."/>
        </authorList>
    </citation>
    <scope>NUCLEOTIDE SEQUENCE [LARGE SCALE GENOMIC DNA]</scope>
    <source>
        <strain evidence="3 12">CRI2_2</strain>
    </source>
</reference>
<sequence length="60" mass="6889">MNLKRFVQLFICYFVSMVVAVLLTNLFNISTMPFYLLVASIIGYITLTIPLVVMTIKKNK</sequence>
<keyword evidence="1" id="KW-0472">Membrane</keyword>
<dbReference type="EMBL" id="JARPZN010000005">
    <property type="protein sequence ID" value="MDT2690347.1"/>
    <property type="molecule type" value="Genomic_DNA"/>
</dbReference>